<evidence type="ECO:0000313" key="3">
    <source>
        <dbReference type="Proteomes" id="UP000294796"/>
    </source>
</evidence>
<evidence type="ECO:0000256" key="1">
    <source>
        <dbReference type="SAM" id="SignalP"/>
    </source>
</evidence>
<name>A0A4R5TSF5_9GAMM</name>
<dbReference type="NCBIfam" id="TIGR02001">
    <property type="entry name" value="gcw_chp"/>
    <property type="match status" value="1"/>
</dbReference>
<dbReference type="OrthoDB" id="9793561at2"/>
<feature type="chain" id="PRO_5020899438" description="Porin" evidence="1">
    <location>
        <begin position="25"/>
        <end position="234"/>
    </location>
</feature>
<feature type="signal peptide" evidence="1">
    <location>
        <begin position="1"/>
        <end position="24"/>
    </location>
</feature>
<proteinExistence type="predicted"/>
<dbReference type="Pfam" id="PF09694">
    <property type="entry name" value="Gcw_chp"/>
    <property type="match status" value="1"/>
</dbReference>
<dbReference type="RefSeq" id="WP_133321959.1">
    <property type="nucleotide sequence ID" value="NZ_SMTF01000006.1"/>
</dbReference>
<protein>
    <recommendedName>
        <fullName evidence="4">Porin</fullName>
    </recommendedName>
</protein>
<evidence type="ECO:0000313" key="2">
    <source>
        <dbReference type="EMBL" id="TDK23862.1"/>
    </source>
</evidence>
<evidence type="ECO:0008006" key="4">
    <source>
        <dbReference type="Google" id="ProtNLM"/>
    </source>
</evidence>
<keyword evidence="1" id="KW-0732">Signal</keyword>
<keyword evidence="3" id="KW-1185">Reference proteome</keyword>
<dbReference type="InterPro" id="IPR010239">
    <property type="entry name" value="CHP02001"/>
</dbReference>
<accession>A0A4R5TSF5</accession>
<sequence length="234" mass="25007">MSSRKHAVAILLCTSLAAAGQASAEVSGEVAVVSDYVFRGLSQTNEKPALQAGLTWEHESGFYVGGWGSSISWLSDADPDVSSQVEIDVFAGYAGEFGDSGVGYDVGVLHYWYPGRYPAGFNSPDTTELYAGLSWNVLSAKYSYAASDLFGIPDSDGSSALDLGLDWEFEGGWSTGVAYGRQWVSGYGGELDYDYWKVGVGKSFESGFGIGLEWHDTDITGADDIVLLSLSRSF</sequence>
<comment type="caution">
    <text evidence="2">The sequence shown here is derived from an EMBL/GenBank/DDBJ whole genome shotgun (WGS) entry which is preliminary data.</text>
</comment>
<reference evidence="2 3" key="1">
    <citation type="submission" date="2019-03" db="EMBL/GenBank/DDBJ databases">
        <title>Luteimonas zhaokaii sp.nov., isolated from the rectal contents of Plateau pika in Yushu, Qinghai Province, China.</title>
        <authorList>
            <person name="Zhang G."/>
        </authorList>
    </citation>
    <scope>NUCLEOTIDE SEQUENCE [LARGE SCALE GENOMIC DNA]</scope>
    <source>
        <strain evidence="2 3">B9</strain>
    </source>
</reference>
<dbReference type="Proteomes" id="UP000294796">
    <property type="component" value="Unassembled WGS sequence"/>
</dbReference>
<gene>
    <name evidence="2" type="ORF">E2F46_10065</name>
</gene>
<organism evidence="2 3">
    <name type="scientific">Luteimonas aestuarii</name>
    <dbReference type="NCBI Taxonomy" id="453837"/>
    <lineage>
        <taxon>Bacteria</taxon>
        <taxon>Pseudomonadati</taxon>
        <taxon>Pseudomonadota</taxon>
        <taxon>Gammaproteobacteria</taxon>
        <taxon>Lysobacterales</taxon>
        <taxon>Lysobacteraceae</taxon>
        <taxon>Luteimonas</taxon>
    </lineage>
</organism>
<dbReference type="AlphaFoldDB" id="A0A4R5TSF5"/>
<dbReference type="EMBL" id="SMTF01000006">
    <property type="protein sequence ID" value="TDK23862.1"/>
    <property type="molecule type" value="Genomic_DNA"/>
</dbReference>